<keyword evidence="3" id="KW-1185">Reference proteome</keyword>
<dbReference type="Proteomes" id="UP000054725">
    <property type="component" value="Unassembled WGS sequence"/>
</dbReference>
<dbReference type="AlphaFoldDB" id="A0A0W0WKI2"/>
<gene>
    <name evidence="2" type="ORF">Lnau_2472</name>
</gene>
<name>A0A0W0WKI2_9GAMM</name>
<dbReference type="PATRIC" id="fig|45070.6.peg.2607"/>
<evidence type="ECO:0000313" key="3">
    <source>
        <dbReference type="Proteomes" id="UP000054725"/>
    </source>
</evidence>
<dbReference type="EMBL" id="LNYO01000024">
    <property type="protein sequence ID" value="KTD32824.1"/>
    <property type="molecule type" value="Genomic_DNA"/>
</dbReference>
<comment type="caution">
    <text evidence="2">The sequence shown here is derived from an EMBL/GenBank/DDBJ whole genome shotgun (WGS) entry which is preliminary data.</text>
</comment>
<accession>A0A0W0WKI2</accession>
<protein>
    <submittedName>
        <fullName evidence="2">Uncharacterized protein</fullName>
    </submittedName>
</protein>
<proteinExistence type="predicted"/>
<sequence length="61" mass="6917">MNNKDTISADRLIPAQRSNKDELSLTNLTQNEQQLMPRDEGDSSASSEDNKLYYGMFSALY</sequence>
<feature type="region of interest" description="Disordered" evidence="1">
    <location>
        <begin position="1"/>
        <end position="49"/>
    </location>
</feature>
<organism evidence="2 3">
    <name type="scientific">Legionella nautarum</name>
    <dbReference type="NCBI Taxonomy" id="45070"/>
    <lineage>
        <taxon>Bacteria</taxon>
        <taxon>Pseudomonadati</taxon>
        <taxon>Pseudomonadota</taxon>
        <taxon>Gammaproteobacteria</taxon>
        <taxon>Legionellales</taxon>
        <taxon>Legionellaceae</taxon>
        <taxon>Legionella</taxon>
    </lineage>
</organism>
<dbReference type="RefSeq" id="WP_058505468.1">
    <property type="nucleotide sequence ID" value="NZ_CAAAIF010000004.1"/>
</dbReference>
<evidence type="ECO:0000256" key="1">
    <source>
        <dbReference type="SAM" id="MobiDB-lite"/>
    </source>
</evidence>
<reference evidence="2 3" key="1">
    <citation type="submission" date="2015-11" db="EMBL/GenBank/DDBJ databases">
        <title>Genomic analysis of 38 Legionella species identifies large and diverse effector repertoires.</title>
        <authorList>
            <person name="Burstein D."/>
            <person name="Amaro F."/>
            <person name="Zusman T."/>
            <person name="Lifshitz Z."/>
            <person name="Cohen O."/>
            <person name="Gilbert J.A."/>
            <person name="Pupko T."/>
            <person name="Shuman H.A."/>
            <person name="Segal G."/>
        </authorList>
    </citation>
    <scope>NUCLEOTIDE SEQUENCE [LARGE SCALE GENOMIC DNA]</scope>
    <source>
        <strain evidence="2 3">ATCC 49506</strain>
    </source>
</reference>
<feature type="compositionally biased region" description="Polar residues" evidence="1">
    <location>
        <begin position="24"/>
        <end position="34"/>
    </location>
</feature>
<evidence type="ECO:0000313" key="2">
    <source>
        <dbReference type="EMBL" id="KTD32824.1"/>
    </source>
</evidence>